<evidence type="ECO:0000256" key="8">
    <source>
        <dbReference type="ARBA" id="ARBA00022848"/>
    </source>
</evidence>
<name>A0A6I9WEM7_9HYME</name>
<evidence type="ECO:0000256" key="15">
    <source>
        <dbReference type="SAM" id="Phobius"/>
    </source>
</evidence>
<evidence type="ECO:0000256" key="11">
    <source>
        <dbReference type="ARBA" id="ARBA00023033"/>
    </source>
</evidence>
<gene>
    <name evidence="17" type="primary">LOC105428675</name>
</gene>
<comment type="cofactor">
    <cofactor evidence="1 13">
        <name>heme</name>
        <dbReference type="ChEBI" id="CHEBI:30413"/>
    </cofactor>
</comment>
<keyword evidence="9 14" id="KW-0560">Oxidoreductase</keyword>
<dbReference type="PROSITE" id="PS00086">
    <property type="entry name" value="CYTOCHROME_P450"/>
    <property type="match status" value="1"/>
</dbReference>
<evidence type="ECO:0000256" key="10">
    <source>
        <dbReference type="ARBA" id="ARBA00023004"/>
    </source>
</evidence>
<dbReference type="CDD" id="cd11056">
    <property type="entry name" value="CYP6-like"/>
    <property type="match status" value="1"/>
</dbReference>
<organism evidence="16 17">
    <name type="scientific">Pogonomyrmex barbatus</name>
    <name type="common">red harvester ant</name>
    <dbReference type="NCBI Taxonomy" id="144034"/>
    <lineage>
        <taxon>Eukaryota</taxon>
        <taxon>Metazoa</taxon>
        <taxon>Ecdysozoa</taxon>
        <taxon>Arthropoda</taxon>
        <taxon>Hexapoda</taxon>
        <taxon>Insecta</taxon>
        <taxon>Pterygota</taxon>
        <taxon>Neoptera</taxon>
        <taxon>Endopterygota</taxon>
        <taxon>Hymenoptera</taxon>
        <taxon>Apocrita</taxon>
        <taxon>Aculeata</taxon>
        <taxon>Formicoidea</taxon>
        <taxon>Formicidae</taxon>
        <taxon>Myrmicinae</taxon>
        <taxon>Pogonomyrmex</taxon>
    </lineage>
</organism>
<dbReference type="PRINTS" id="PR00463">
    <property type="entry name" value="EP450I"/>
</dbReference>
<evidence type="ECO:0000256" key="14">
    <source>
        <dbReference type="RuleBase" id="RU000461"/>
    </source>
</evidence>
<evidence type="ECO:0000256" key="12">
    <source>
        <dbReference type="ARBA" id="ARBA00023136"/>
    </source>
</evidence>
<evidence type="ECO:0000256" key="3">
    <source>
        <dbReference type="ARBA" id="ARBA00004406"/>
    </source>
</evidence>
<dbReference type="PANTHER" id="PTHR24292">
    <property type="entry name" value="CYTOCHROME P450"/>
    <property type="match status" value="1"/>
</dbReference>
<dbReference type="Proteomes" id="UP000504615">
    <property type="component" value="Unplaced"/>
</dbReference>
<keyword evidence="12 15" id="KW-0472">Membrane</keyword>
<dbReference type="PANTHER" id="PTHR24292:SF100">
    <property type="entry name" value="CYTOCHROME P450 6A16, ISOFORM B-RELATED"/>
    <property type="match status" value="1"/>
</dbReference>
<sequence>MLFTELIGVFIIILSIVYIYYKYVLFNFWRKKGVFYVEPTVPAGNLTAYMTGKLSVGELFRDAYLKYKNHRAFGMYTFFKPNLVIADLDLIRIVLTKEFGSFHDRGMFCNEKIDPLSGHLFLLSGKKWRNLRVKLTPTFTSGKIKQIFMILKECGEEFTKSLENKAQVKDCIEIKEIFARYSTDIIMSTAFGIKSNCLEQPDNEFRYWGKKIFEEKPFWNALLLFAPQIMDFFSIPFTDKGITNFFTKMFRDNVEYRRIHNVVRHDFMNLLIQLMEKGYVEPDDEEKDITNISSNVNKLTMLEAAAQAYVFFLAGFETSATTATYCLYELAQHQDIQDKVRKEIDETLKKHGELTYNAIIEMTYLHKVINETLRKYPPVPVLNRICTKDLNLPTTNIHVSEGTLITIPVFGLHRDPSIYPNPEKFDPERFNTDEIASRHPYAYLPFGEGPRVCIGMRFGYIQTKVGLVSLLSKFKFKLHPQTPIPLIFDEAAIVLSAKSGVHLNIEQR</sequence>
<dbReference type="KEGG" id="pbar:105428675"/>
<comment type="similarity">
    <text evidence="4 14">Belongs to the cytochrome P450 family.</text>
</comment>
<dbReference type="GO" id="GO:0004497">
    <property type="term" value="F:monooxygenase activity"/>
    <property type="evidence" value="ECO:0007669"/>
    <property type="project" value="UniProtKB-KW"/>
</dbReference>
<feature type="binding site" description="axial binding residue" evidence="13">
    <location>
        <position position="453"/>
    </location>
    <ligand>
        <name>heme</name>
        <dbReference type="ChEBI" id="CHEBI:30413"/>
    </ligand>
    <ligandPart>
        <name>Fe</name>
        <dbReference type="ChEBI" id="CHEBI:18248"/>
    </ligandPart>
</feature>
<dbReference type="GO" id="GO:0020037">
    <property type="term" value="F:heme binding"/>
    <property type="evidence" value="ECO:0007669"/>
    <property type="project" value="InterPro"/>
</dbReference>
<dbReference type="InterPro" id="IPR050476">
    <property type="entry name" value="Insect_CytP450_Detox"/>
</dbReference>
<protein>
    <submittedName>
        <fullName evidence="17">Probable cytochrome P450 6a14</fullName>
    </submittedName>
</protein>
<evidence type="ECO:0000256" key="2">
    <source>
        <dbReference type="ARBA" id="ARBA00004174"/>
    </source>
</evidence>
<dbReference type="InterPro" id="IPR017972">
    <property type="entry name" value="Cyt_P450_CS"/>
</dbReference>
<dbReference type="InterPro" id="IPR002401">
    <property type="entry name" value="Cyt_P450_E_grp-I"/>
</dbReference>
<dbReference type="Pfam" id="PF00067">
    <property type="entry name" value="p450"/>
    <property type="match status" value="1"/>
</dbReference>
<evidence type="ECO:0000256" key="1">
    <source>
        <dbReference type="ARBA" id="ARBA00001971"/>
    </source>
</evidence>
<evidence type="ECO:0000256" key="4">
    <source>
        <dbReference type="ARBA" id="ARBA00010617"/>
    </source>
</evidence>
<dbReference type="InterPro" id="IPR001128">
    <property type="entry name" value="Cyt_P450"/>
</dbReference>
<evidence type="ECO:0000313" key="17">
    <source>
        <dbReference type="RefSeq" id="XP_011639404.1"/>
    </source>
</evidence>
<keyword evidence="5 13" id="KW-0349">Heme</keyword>
<evidence type="ECO:0000256" key="13">
    <source>
        <dbReference type="PIRSR" id="PIRSR602401-1"/>
    </source>
</evidence>
<keyword evidence="7" id="KW-0256">Endoplasmic reticulum</keyword>
<keyword evidence="11 14" id="KW-0503">Monooxygenase</keyword>
<evidence type="ECO:0000256" key="5">
    <source>
        <dbReference type="ARBA" id="ARBA00022617"/>
    </source>
</evidence>
<comment type="subcellular location">
    <subcellularLocation>
        <location evidence="3">Endoplasmic reticulum membrane</location>
        <topology evidence="3">Peripheral membrane protein</topology>
    </subcellularLocation>
    <subcellularLocation>
        <location evidence="2">Microsome membrane</location>
        <topology evidence="2">Peripheral membrane protein</topology>
    </subcellularLocation>
</comment>
<dbReference type="GO" id="GO:0005789">
    <property type="term" value="C:endoplasmic reticulum membrane"/>
    <property type="evidence" value="ECO:0007669"/>
    <property type="project" value="UniProtKB-SubCell"/>
</dbReference>
<dbReference type="GeneID" id="105428675"/>
<dbReference type="InterPro" id="IPR036396">
    <property type="entry name" value="Cyt_P450_sf"/>
</dbReference>
<evidence type="ECO:0000256" key="9">
    <source>
        <dbReference type="ARBA" id="ARBA00023002"/>
    </source>
</evidence>
<dbReference type="Gene3D" id="1.10.630.10">
    <property type="entry name" value="Cytochrome P450"/>
    <property type="match status" value="1"/>
</dbReference>
<keyword evidence="15" id="KW-0812">Transmembrane</keyword>
<keyword evidence="10 13" id="KW-0408">Iron</keyword>
<keyword evidence="15" id="KW-1133">Transmembrane helix</keyword>
<dbReference type="PRINTS" id="PR00385">
    <property type="entry name" value="P450"/>
</dbReference>
<proteinExistence type="inferred from homology"/>
<feature type="transmembrane region" description="Helical" evidence="15">
    <location>
        <begin position="6"/>
        <end position="25"/>
    </location>
</feature>
<keyword evidence="16" id="KW-1185">Reference proteome</keyword>
<keyword evidence="6 13" id="KW-0479">Metal-binding</keyword>
<dbReference type="RefSeq" id="XP_011639404.1">
    <property type="nucleotide sequence ID" value="XM_011641102.2"/>
</dbReference>
<dbReference type="FunFam" id="1.10.630.10:FF:000042">
    <property type="entry name" value="Cytochrome P450"/>
    <property type="match status" value="1"/>
</dbReference>
<dbReference type="GO" id="GO:0016705">
    <property type="term" value="F:oxidoreductase activity, acting on paired donors, with incorporation or reduction of molecular oxygen"/>
    <property type="evidence" value="ECO:0007669"/>
    <property type="project" value="InterPro"/>
</dbReference>
<reference evidence="17" key="1">
    <citation type="submission" date="2025-08" db="UniProtKB">
        <authorList>
            <consortium name="RefSeq"/>
        </authorList>
    </citation>
    <scope>IDENTIFICATION</scope>
</reference>
<evidence type="ECO:0000313" key="16">
    <source>
        <dbReference type="Proteomes" id="UP000504615"/>
    </source>
</evidence>
<keyword evidence="8" id="KW-0492">Microsome</keyword>
<dbReference type="AlphaFoldDB" id="A0A6I9WEM7"/>
<dbReference type="GO" id="GO:0005506">
    <property type="term" value="F:iron ion binding"/>
    <property type="evidence" value="ECO:0007669"/>
    <property type="project" value="InterPro"/>
</dbReference>
<accession>A0A6I9WEM7</accession>
<dbReference type="OrthoDB" id="2789670at2759"/>
<evidence type="ECO:0000256" key="6">
    <source>
        <dbReference type="ARBA" id="ARBA00022723"/>
    </source>
</evidence>
<dbReference type="SUPFAM" id="SSF48264">
    <property type="entry name" value="Cytochrome P450"/>
    <property type="match status" value="1"/>
</dbReference>
<evidence type="ECO:0000256" key="7">
    <source>
        <dbReference type="ARBA" id="ARBA00022824"/>
    </source>
</evidence>